<reference evidence="3" key="1">
    <citation type="journal article" date="2021" name="Front. Microbiol.">
        <title>Comprehensive Comparative Genomics and Phenotyping of Methylobacterium Species.</title>
        <authorList>
            <person name="Alessa O."/>
            <person name="Ogura Y."/>
            <person name="Fujitani Y."/>
            <person name="Takami H."/>
            <person name="Hayashi T."/>
            <person name="Sahin N."/>
            <person name="Tani A."/>
        </authorList>
    </citation>
    <scope>NUCLEOTIDE SEQUENCE</scope>
    <source>
        <strain evidence="3">DSM 23632</strain>
    </source>
</reference>
<dbReference type="EMBL" id="BPRB01000355">
    <property type="protein sequence ID" value="GJE62611.1"/>
    <property type="molecule type" value="Genomic_DNA"/>
</dbReference>
<evidence type="ECO:0000259" key="1">
    <source>
        <dbReference type="Pfam" id="PF04168"/>
    </source>
</evidence>
<protein>
    <recommendedName>
        <fullName evidence="5">DUF403 domain-containing protein</fullName>
    </recommendedName>
</protein>
<gene>
    <name evidence="3" type="ORF">MPOCJGCO_4744</name>
</gene>
<feature type="domain" description="Circularly permuted ATP-grasp type 2" evidence="2">
    <location>
        <begin position="103"/>
        <end position="484"/>
    </location>
</feature>
<dbReference type="SUPFAM" id="SSF56059">
    <property type="entry name" value="Glutathione synthetase ATP-binding domain-like"/>
    <property type="match status" value="1"/>
</dbReference>
<dbReference type="InterPro" id="IPR051680">
    <property type="entry name" value="ATP-dep_Glu-Cys_Ligase-2"/>
</dbReference>
<accession>A0ABQ4U585</accession>
<dbReference type="Pfam" id="PF04168">
    <property type="entry name" value="Alpha-E"/>
    <property type="match status" value="1"/>
</dbReference>
<sequence length="848" mass="91976">MTPAGAALEAARAIEAGGEDATLRLARWTAGYRPQAGLPDEYLDAGGQARGAWPRLLDRLGRLPETEIMARFVSAERHIRDAGISFRIYGDQREHAWPLGSLPLVIEAAEWRALSEGLIQRAELMEGILADVYGPGRLVSEGLLPAAVVAGSPEFLRPLHGVAPPGGRYLKLYAADIGRGPDGRWRVLADRTQAPSGLGYALENRMVLARTFPDVFHDLHVERFPAFFQAFRDGLVAGAERADPRICLLTSGPYSSTYVEQAALARYLGLMLVEGDDLVMQDGRLHVRTVSGLKRADALWRRIDGDYLDPLELNPASRLGVPGLIEALRNGSLVMANMPGSGMVESGALAPYLPAIADRLLGEPLRLASPRAWWCGDPDGLAHVRENLDALTLRPAATPQRGAGRDAILGPHALAAERERVVAALRDRPFDYVGQEAAPLSTMPGWERTDRGLRLVPRPFALRVFATRTAAGWQVMPGGFCRVSERENVDPIEMRLGIRAADVWVLSEKPVDTRNLAQQATPRVRRIAGHLPSRAADGLFWFGRYVERAEAVIRLVLAHLRSVGDAVATDMTGDADAPTALRIRALLEEWGAASAADLPTAPLAQEALIGREVPGSAHAHILSARRNAAGLRARLSGEAWRVLADLGDLLALDPARDFTESQLLGRAERALSHIAALSGLTHENMSRAAGWHFVDLGRRIERTINTCAFALTFAHDEATPDCLGVMLALTDSQIAYGGRYLQGVALDPVRDMVLLDPYNPRSCAFQAEAIARHLAELPAIASDGIPEPQRRLASRLLAEFRSGEAADFDAVRMTALEADLERLADSIAGRYFPNGPHALRPEKLAGLA</sequence>
<dbReference type="Gene3D" id="3.40.50.11290">
    <property type="match status" value="1"/>
</dbReference>
<keyword evidence="4" id="KW-1185">Reference proteome</keyword>
<comment type="caution">
    <text evidence="3">The sequence shown here is derived from an EMBL/GenBank/DDBJ whole genome shotgun (WGS) entry which is preliminary data.</text>
</comment>
<dbReference type="PANTHER" id="PTHR34595:SF2">
    <property type="entry name" value="BLR2978 PROTEIN"/>
    <property type="match status" value="1"/>
</dbReference>
<evidence type="ECO:0000313" key="4">
    <source>
        <dbReference type="Proteomes" id="UP001055057"/>
    </source>
</evidence>
<reference evidence="3" key="2">
    <citation type="submission" date="2021-08" db="EMBL/GenBank/DDBJ databases">
        <authorList>
            <person name="Tani A."/>
            <person name="Ola A."/>
            <person name="Ogura Y."/>
            <person name="Katsura K."/>
            <person name="Hayashi T."/>
        </authorList>
    </citation>
    <scope>NUCLEOTIDE SEQUENCE</scope>
    <source>
        <strain evidence="3">DSM 23632</strain>
    </source>
</reference>
<dbReference type="Proteomes" id="UP001055057">
    <property type="component" value="Unassembled WGS sequence"/>
</dbReference>
<organism evidence="3 4">
    <name type="scientific">Methylobacterium trifolii</name>
    <dbReference type="NCBI Taxonomy" id="1003092"/>
    <lineage>
        <taxon>Bacteria</taxon>
        <taxon>Pseudomonadati</taxon>
        <taxon>Pseudomonadota</taxon>
        <taxon>Alphaproteobacteria</taxon>
        <taxon>Hyphomicrobiales</taxon>
        <taxon>Methylobacteriaceae</taxon>
        <taxon>Methylobacterium</taxon>
    </lineage>
</organism>
<dbReference type="InterPro" id="IPR007296">
    <property type="entry name" value="DUF403"/>
</dbReference>
<dbReference type="Pfam" id="PF14403">
    <property type="entry name" value="CP_ATPgrasp_2"/>
    <property type="match status" value="1"/>
</dbReference>
<proteinExistence type="predicted"/>
<dbReference type="InterPro" id="IPR025841">
    <property type="entry name" value="CP_ATPgrasp_2"/>
</dbReference>
<dbReference type="Gene3D" id="3.30.1490.270">
    <property type="match status" value="1"/>
</dbReference>
<dbReference type="RefSeq" id="WP_238185245.1">
    <property type="nucleotide sequence ID" value="NZ_BPRB01000355.1"/>
</dbReference>
<feature type="domain" description="DUF403" evidence="1">
    <location>
        <begin position="531"/>
        <end position="832"/>
    </location>
</feature>
<dbReference type="PANTHER" id="PTHR34595">
    <property type="entry name" value="BLR5612 PROTEIN"/>
    <property type="match status" value="1"/>
</dbReference>
<name>A0ABQ4U585_9HYPH</name>
<evidence type="ECO:0000313" key="3">
    <source>
        <dbReference type="EMBL" id="GJE62611.1"/>
    </source>
</evidence>
<evidence type="ECO:0008006" key="5">
    <source>
        <dbReference type="Google" id="ProtNLM"/>
    </source>
</evidence>
<evidence type="ECO:0000259" key="2">
    <source>
        <dbReference type="Pfam" id="PF14403"/>
    </source>
</evidence>